<reference evidence="3 4" key="1">
    <citation type="submission" date="2019-08" db="EMBL/GenBank/DDBJ databases">
        <title>Seonamhaeicola sediminis sp. nov., isolated from marine sediment.</title>
        <authorList>
            <person name="Cao W.R."/>
        </authorList>
    </citation>
    <scope>NUCLEOTIDE SEQUENCE [LARGE SCALE GENOMIC DNA]</scope>
    <source>
        <strain evidence="3 4">1505</strain>
    </source>
</reference>
<keyword evidence="1" id="KW-0472">Membrane</keyword>
<keyword evidence="4" id="KW-1185">Reference proteome</keyword>
<organism evidence="3 4">
    <name type="scientific">Seonamhaeicola maritimus</name>
    <dbReference type="NCBI Taxonomy" id="2591822"/>
    <lineage>
        <taxon>Bacteria</taxon>
        <taxon>Pseudomonadati</taxon>
        <taxon>Bacteroidota</taxon>
        <taxon>Flavobacteriia</taxon>
        <taxon>Flavobacteriales</taxon>
        <taxon>Flavobacteriaceae</taxon>
    </lineage>
</organism>
<protein>
    <submittedName>
        <fullName evidence="3">2TM domain-containing protein</fullName>
    </submittedName>
</protein>
<keyword evidence="1" id="KW-1133">Transmembrane helix</keyword>
<dbReference type="EMBL" id="VRKQ01000008">
    <property type="protein sequence ID" value="TXG39155.1"/>
    <property type="molecule type" value="Genomic_DNA"/>
</dbReference>
<evidence type="ECO:0000256" key="1">
    <source>
        <dbReference type="SAM" id="Phobius"/>
    </source>
</evidence>
<feature type="transmembrane region" description="Helical" evidence="1">
    <location>
        <begin position="184"/>
        <end position="204"/>
    </location>
</feature>
<feature type="transmembrane region" description="Helical" evidence="1">
    <location>
        <begin position="69"/>
        <end position="88"/>
    </location>
</feature>
<name>A0A5C7GLM7_9FLAO</name>
<gene>
    <name evidence="3" type="ORF">FUA22_04560</name>
</gene>
<evidence type="ECO:0000313" key="3">
    <source>
        <dbReference type="EMBL" id="TXG39155.1"/>
    </source>
</evidence>
<feature type="transmembrane region" description="Helical" evidence="1">
    <location>
        <begin position="29"/>
        <end position="49"/>
    </location>
</feature>
<proteinExistence type="predicted"/>
<keyword evidence="1" id="KW-0812">Transmembrane</keyword>
<dbReference type="OrthoDB" id="8965954at2"/>
<sequence>MGLTTSIMKNFNNEEKYISAKKRVDDIKAFYTHLVVYVLINIFISSIKITFNIRGGESFSEAFFDFSTFAVWMAWGIGITFHGFAVYSESTLSFRRWKEKKLQQFLDEEEANFIATNNQLGIENQEVDFSKREAYFHAKKKVDDLMGFCWHAVVYIVVNIFILSVLYFVTNLPFTAWYTYATPFFWGIGLGIHAIAVFGKSVVFGKKWEQRKIKDFMRKEEQRNHWN</sequence>
<evidence type="ECO:0000313" key="4">
    <source>
        <dbReference type="Proteomes" id="UP000321080"/>
    </source>
</evidence>
<evidence type="ECO:0000259" key="2">
    <source>
        <dbReference type="Pfam" id="PF13239"/>
    </source>
</evidence>
<feature type="transmembrane region" description="Helical" evidence="1">
    <location>
        <begin position="148"/>
        <end position="169"/>
    </location>
</feature>
<dbReference type="AlphaFoldDB" id="A0A5C7GLM7"/>
<dbReference type="Proteomes" id="UP000321080">
    <property type="component" value="Unassembled WGS sequence"/>
</dbReference>
<feature type="domain" description="2TM" evidence="2">
    <location>
        <begin position="137"/>
        <end position="217"/>
    </location>
</feature>
<feature type="domain" description="2TM" evidence="2">
    <location>
        <begin position="20"/>
        <end position="106"/>
    </location>
</feature>
<dbReference type="Pfam" id="PF13239">
    <property type="entry name" value="2TM"/>
    <property type="match status" value="2"/>
</dbReference>
<comment type="caution">
    <text evidence="3">The sequence shown here is derived from an EMBL/GenBank/DDBJ whole genome shotgun (WGS) entry which is preliminary data.</text>
</comment>
<accession>A0A5C7GLM7</accession>
<dbReference type="InterPro" id="IPR025698">
    <property type="entry name" value="2TM_dom"/>
</dbReference>